<dbReference type="EMBL" id="JAPUUL010003424">
    <property type="protein sequence ID" value="KAJ8123030.1"/>
    <property type="molecule type" value="Genomic_DNA"/>
</dbReference>
<dbReference type="Proteomes" id="UP001153332">
    <property type="component" value="Unassembled WGS sequence"/>
</dbReference>
<name>A0ACC2J6H7_9PEZI</name>
<evidence type="ECO:0000313" key="2">
    <source>
        <dbReference type="Proteomes" id="UP001153332"/>
    </source>
</evidence>
<reference evidence="1" key="1">
    <citation type="submission" date="2022-12" db="EMBL/GenBank/DDBJ databases">
        <title>Genome Sequence of Lasiodiplodia mahajangana.</title>
        <authorList>
            <person name="Buettner E."/>
        </authorList>
    </citation>
    <scope>NUCLEOTIDE SEQUENCE</scope>
    <source>
        <strain evidence="1">VT137</strain>
    </source>
</reference>
<accession>A0ACC2J6H7</accession>
<proteinExistence type="predicted"/>
<gene>
    <name evidence="1" type="ORF">O1611_g9693</name>
</gene>
<evidence type="ECO:0000313" key="1">
    <source>
        <dbReference type="EMBL" id="KAJ8123030.1"/>
    </source>
</evidence>
<organism evidence="1 2">
    <name type="scientific">Lasiodiplodia mahajangana</name>
    <dbReference type="NCBI Taxonomy" id="1108764"/>
    <lineage>
        <taxon>Eukaryota</taxon>
        <taxon>Fungi</taxon>
        <taxon>Dikarya</taxon>
        <taxon>Ascomycota</taxon>
        <taxon>Pezizomycotina</taxon>
        <taxon>Dothideomycetes</taxon>
        <taxon>Dothideomycetes incertae sedis</taxon>
        <taxon>Botryosphaeriales</taxon>
        <taxon>Botryosphaeriaceae</taxon>
        <taxon>Lasiodiplodia</taxon>
    </lineage>
</organism>
<sequence length="464" mass="52715">MASFINDNTITSLLGSVMPTAVVDAKRFTSTKHPNYVQISLDNVRPMQGFTQANIQAMYEDLLSKELELTEEEQQNIANLATKNYAYCTSEDCVNWMLSDWFSIVVERSIAHSTTELHERFNLPPKVLSFKRKAKLSIRHPIGEVYRDGMIDSDNTLPPDVIVMSGNFFPDWVFLDTNDLKSARDDTAGIAHIIGEGKISIGFNPRLLECLQSIGGIDWENAKGDTPATLYAIDCLKQIGTYAWLGQTRYAFIATEKSTAFLRFFLVHRGQRPSDTILGVEYSWVNLTSSGTKELTMSNGMHALAMMAQNEKYRRIVEKGELEDLRMWYYVDLEGDRLYFHPISRIITNRNPDTDFPPTHINLADVRTRESFFDRYLETRLKGEGRGIGQLSESDTEFLRDTLISTVLNDRAIEGHPPMKRDDIVKALISLPDEVSLLIIRAWMKCTGLSAEDVPFLTELLKKK</sequence>
<comment type="caution">
    <text evidence="1">The sequence shown here is derived from an EMBL/GenBank/DDBJ whole genome shotgun (WGS) entry which is preliminary data.</text>
</comment>
<protein>
    <submittedName>
        <fullName evidence="1">Uncharacterized protein</fullName>
    </submittedName>
</protein>
<keyword evidence="2" id="KW-1185">Reference proteome</keyword>